<name>W0AEL3_9SPHN</name>
<keyword evidence="3" id="KW-1185">Reference proteome</keyword>
<dbReference type="eggNOG" id="ENOG5032EJI">
    <property type="taxonomic scope" value="Bacteria"/>
</dbReference>
<evidence type="ECO:0000313" key="2">
    <source>
        <dbReference type="EMBL" id="AHE55526.1"/>
    </source>
</evidence>
<sequence length="206" mass="22981">MMENGNWCILRTAAPSTLRLMESLVSAGFDAWTPTVTLSRRLPRSRKRVQYPVPLVSRFVFARADRIDDLVRLAATERKAQPAFSVFRYMGGYPLISDRNLEPLRTAEQREKPKEDRRAFAKGEAVRLAEGAFAGMSGIVELAKGSHVLVCFPGWRIPIKIEAFHLRPDVAKVGTPSRARLARPADERNEAAPKTVAGLVPTEQVQ</sequence>
<evidence type="ECO:0000313" key="3">
    <source>
        <dbReference type="Proteomes" id="UP000018851"/>
    </source>
</evidence>
<dbReference type="Gene3D" id="3.30.70.940">
    <property type="entry name" value="NusG, N-terminal domain"/>
    <property type="match status" value="1"/>
</dbReference>
<protein>
    <recommendedName>
        <fullName evidence="4">NusG-like N-terminal domain-containing protein</fullName>
    </recommendedName>
</protein>
<dbReference type="OrthoDB" id="7478487at2"/>
<dbReference type="GO" id="GO:0006354">
    <property type="term" value="P:DNA-templated transcription elongation"/>
    <property type="evidence" value="ECO:0007669"/>
    <property type="project" value="InterPro"/>
</dbReference>
<dbReference type="Proteomes" id="UP000018851">
    <property type="component" value="Chromosome"/>
</dbReference>
<feature type="region of interest" description="Disordered" evidence="1">
    <location>
        <begin position="177"/>
        <end position="206"/>
    </location>
</feature>
<dbReference type="EMBL" id="CP006644">
    <property type="protein sequence ID" value="AHE55526.1"/>
    <property type="molecule type" value="Genomic_DNA"/>
</dbReference>
<accession>W0AEL3</accession>
<dbReference type="PATRIC" id="fig|1123269.5.peg.3778"/>
<reference evidence="2 3" key="1">
    <citation type="submission" date="2013-07" db="EMBL/GenBank/DDBJ databases">
        <title>Completed genome of Sphingomonas sanxanigenens NX02.</title>
        <authorList>
            <person name="Ma T."/>
            <person name="Huang H."/>
            <person name="Wu M."/>
            <person name="Li X."/>
            <person name="Li G."/>
        </authorList>
    </citation>
    <scope>NUCLEOTIDE SEQUENCE [LARGE SCALE GENOMIC DNA]</scope>
    <source>
        <strain evidence="2 3">NX02</strain>
    </source>
</reference>
<dbReference type="KEGG" id="ssan:NX02_19310"/>
<dbReference type="AlphaFoldDB" id="W0AEL3"/>
<evidence type="ECO:0008006" key="4">
    <source>
        <dbReference type="Google" id="ProtNLM"/>
    </source>
</evidence>
<proteinExistence type="predicted"/>
<dbReference type="STRING" id="1123269.NX02_19310"/>
<organism evidence="2 3">
    <name type="scientific">Sphingomonas sanxanigenens DSM 19645 = NX02</name>
    <dbReference type="NCBI Taxonomy" id="1123269"/>
    <lineage>
        <taxon>Bacteria</taxon>
        <taxon>Pseudomonadati</taxon>
        <taxon>Pseudomonadota</taxon>
        <taxon>Alphaproteobacteria</taxon>
        <taxon>Sphingomonadales</taxon>
        <taxon>Sphingomonadaceae</taxon>
        <taxon>Sphingomonas</taxon>
    </lineage>
</organism>
<dbReference type="HOGENOM" id="CLU_1524193_0_0_5"/>
<evidence type="ECO:0000256" key="1">
    <source>
        <dbReference type="SAM" id="MobiDB-lite"/>
    </source>
</evidence>
<dbReference type="RefSeq" id="WP_025293690.1">
    <property type="nucleotide sequence ID" value="NZ_CP006644.1"/>
</dbReference>
<dbReference type="InterPro" id="IPR036735">
    <property type="entry name" value="NGN_dom_sf"/>
</dbReference>
<gene>
    <name evidence="2" type="ORF">NX02_19310</name>
</gene>